<feature type="compositionally biased region" description="Polar residues" evidence="1">
    <location>
        <begin position="280"/>
        <end position="292"/>
    </location>
</feature>
<dbReference type="EMBL" id="CAJPVJ010012039">
    <property type="protein sequence ID" value="CAG2174115.1"/>
    <property type="molecule type" value="Genomic_DNA"/>
</dbReference>
<feature type="region of interest" description="Disordered" evidence="1">
    <location>
        <begin position="80"/>
        <end position="108"/>
    </location>
</feature>
<feature type="compositionally biased region" description="Polar residues" evidence="1">
    <location>
        <begin position="300"/>
        <end position="309"/>
    </location>
</feature>
<gene>
    <name evidence="2" type="ORF">ONB1V03_LOCUS13564</name>
</gene>
<dbReference type="AlphaFoldDB" id="A0A7R9QU51"/>
<keyword evidence="3" id="KW-1185">Reference proteome</keyword>
<feature type="region of interest" description="Disordered" evidence="1">
    <location>
        <begin position="696"/>
        <end position="717"/>
    </location>
</feature>
<sequence length="717" mass="78052">MDVMDLDSIDETMEFLDLSDANDDEKAEAMAIISCGPLNGVEFPFEYKSVVNKSRTQTRESLNSSLQDMDLEANHSGVELSSLNSTPTLPHELSPNHQFMSHSSEPILPQTSISMPQWEMSGSGGAPVVCGPPQYIYHQTPTHYYATNSQIPGPYFSPVPNGTPIAMTSHKEMNKMRASGPGVGAGKSSKSNHNHNDIRQPFYPPSNPYPEVPQLIDPNRAPVTDGMGPQMFTPGYPGFLPHGSPFPPPPMYIIATPEGSFITYGVQMATPGVQMPRPSSPHTVPNVDSDSANACKVPSNDGNGSNCSNEPLDEDINDVSDEPIDELALESNDYNEDNEMNDTETHNHINNETNVEFSETDVNCVNPVSEPEINVIVKDVTNTTSAAISTQTTSSTTAAAPVVWGSSSQKSWADLFKDGSAIHSSTLSSQTSGGATTGPIIVSHNYNNVNLSESDSHLNSSGVISESEAQIQCIPMRNDSFARKLSKKVKELHLKHFLPYLTFESTKKCLVMNLETDDGCDDSMNGSSIESMIIAVDSWCDRNQLDMNWWSTQCGELKWTGGSGSVGNGISKCIGRLIVVTVSNMSSLCYTQGSVPPEPSPAIGYGSHWHTNGIQWHYCRTNMVRRETMEFLDLSDANDDEKAEAMAIISCGPLNGVEFPFEYKSVVNKSRTQTQESLNSSLQDMDLEANHSGVELSSLNSTPTLPHELSPNHQFMS</sequence>
<dbReference type="Proteomes" id="UP000728032">
    <property type="component" value="Unassembled WGS sequence"/>
</dbReference>
<feature type="region of interest" description="Disordered" evidence="1">
    <location>
        <begin position="177"/>
        <end position="197"/>
    </location>
</feature>
<protein>
    <submittedName>
        <fullName evidence="2">Uncharacterized protein</fullName>
    </submittedName>
</protein>
<evidence type="ECO:0000256" key="1">
    <source>
        <dbReference type="SAM" id="MobiDB-lite"/>
    </source>
</evidence>
<evidence type="ECO:0000313" key="2">
    <source>
        <dbReference type="EMBL" id="CAD7656928.1"/>
    </source>
</evidence>
<name>A0A7R9QU51_9ACAR</name>
<accession>A0A7R9QU51</accession>
<feature type="compositionally biased region" description="Polar residues" evidence="1">
    <location>
        <begin position="95"/>
        <end position="108"/>
    </location>
</feature>
<organism evidence="2">
    <name type="scientific">Oppiella nova</name>
    <dbReference type="NCBI Taxonomy" id="334625"/>
    <lineage>
        <taxon>Eukaryota</taxon>
        <taxon>Metazoa</taxon>
        <taxon>Ecdysozoa</taxon>
        <taxon>Arthropoda</taxon>
        <taxon>Chelicerata</taxon>
        <taxon>Arachnida</taxon>
        <taxon>Acari</taxon>
        <taxon>Acariformes</taxon>
        <taxon>Sarcoptiformes</taxon>
        <taxon>Oribatida</taxon>
        <taxon>Brachypylina</taxon>
        <taxon>Oppioidea</taxon>
        <taxon>Oppiidae</taxon>
        <taxon>Oppiella</taxon>
    </lineage>
</organism>
<feature type="non-terminal residue" evidence="2">
    <location>
        <position position="1"/>
    </location>
</feature>
<reference evidence="2" key="1">
    <citation type="submission" date="2020-11" db="EMBL/GenBank/DDBJ databases">
        <authorList>
            <person name="Tran Van P."/>
        </authorList>
    </citation>
    <scope>NUCLEOTIDE SEQUENCE</scope>
</reference>
<dbReference type="EMBL" id="OC926864">
    <property type="protein sequence ID" value="CAD7656928.1"/>
    <property type="molecule type" value="Genomic_DNA"/>
</dbReference>
<feature type="region of interest" description="Disordered" evidence="1">
    <location>
        <begin position="275"/>
        <end position="318"/>
    </location>
</feature>
<evidence type="ECO:0000313" key="3">
    <source>
        <dbReference type="Proteomes" id="UP000728032"/>
    </source>
</evidence>
<proteinExistence type="predicted"/>